<dbReference type="AlphaFoldDB" id="X0ZUW5"/>
<dbReference type="Gene3D" id="2.60.40.10">
    <property type="entry name" value="Immunoglobulins"/>
    <property type="match status" value="1"/>
</dbReference>
<dbReference type="InterPro" id="IPR011467">
    <property type="entry name" value="DUF1573"/>
</dbReference>
<dbReference type="PANTHER" id="PTHR37833:SF1">
    <property type="entry name" value="SIGNAL PEPTIDE PROTEIN"/>
    <property type="match status" value="1"/>
</dbReference>
<dbReference type="EMBL" id="BART01000523">
    <property type="protein sequence ID" value="GAG73239.1"/>
    <property type="molecule type" value="Genomic_DNA"/>
</dbReference>
<comment type="caution">
    <text evidence="1">The sequence shown here is derived from an EMBL/GenBank/DDBJ whole genome shotgun (WGS) entry which is preliminary data.</text>
</comment>
<dbReference type="InterPro" id="IPR013783">
    <property type="entry name" value="Ig-like_fold"/>
</dbReference>
<dbReference type="PANTHER" id="PTHR37833">
    <property type="entry name" value="LIPOPROTEIN-RELATED"/>
    <property type="match status" value="1"/>
</dbReference>
<evidence type="ECO:0008006" key="2">
    <source>
        <dbReference type="Google" id="ProtNLM"/>
    </source>
</evidence>
<organism evidence="1">
    <name type="scientific">marine sediment metagenome</name>
    <dbReference type="NCBI Taxonomy" id="412755"/>
    <lineage>
        <taxon>unclassified sequences</taxon>
        <taxon>metagenomes</taxon>
        <taxon>ecological metagenomes</taxon>
    </lineage>
</organism>
<proteinExistence type="predicted"/>
<feature type="non-terminal residue" evidence="1">
    <location>
        <position position="1"/>
    </location>
</feature>
<dbReference type="Pfam" id="PF07610">
    <property type="entry name" value="DUF1573"/>
    <property type="match status" value="1"/>
</dbReference>
<sequence length="94" mass="10578">GEKPTHIFIVKNGGEGDLIIEGLKESCPCIEASISTTRIQPGELAELEVSYDTTDYVGKDEKHIHIYSNDPQVPDKRINLYVEIEEFAIPYLQD</sequence>
<evidence type="ECO:0000313" key="1">
    <source>
        <dbReference type="EMBL" id="GAG73239.1"/>
    </source>
</evidence>
<name>X0ZUW5_9ZZZZ</name>
<accession>X0ZUW5</accession>
<reference evidence="1" key="1">
    <citation type="journal article" date="2014" name="Front. Microbiol.">
        <title>High frequency of phylogenetically diverse reductive dehalogenase-homologous genes in deep subseafloor sedimentary metagenomes.</title>
        <authorList>
            <person name="Kawai M."/>
            <person name="Futagami T."/>
            <person name="Toyoda A."/>
            <person name="Takaki Y."/>
            <person name="Nishi S."/>
            <person name="Hori S."/>
            <person name="Arai W."/>
            <person name="Tsubouchi T."/>
            <person name="Morono Y."/>
            <person name="Uchiyama I."/>
            <person name="Ito T."/>
            <person name="Fujiyama A."/>
            <person name="Inagaki F."/>
            <person name="Takami H."/>
        </authorList>
    </citation>
    <scope>NUCLEOTIDE SEQUENCE</scope>
    <source>
        <strain evidence="1">Expedition CK06-06</strain>
    </source>
</reference>
<gene>
    <name evidence="1" type="ORF">S01H4_02416</name>
</gene>
<protein>
    <recommendedName>
        <fullName evidence="2">DUF1573 domain-containing protein</fullName>
    </recommendedName>
</protein>